<accession>A0AAV6YJJ9</accession>
<gene>
    <name evidence="1" type="ORF">BUALT_Bualt01G0219300</name>
</gene>
<organism evidence="1 2">
    <name type="scientific">Buddleja alternifolia</name>
    <dbReference type="NCBI Taxonomy" id="168488"/>
    <lineage>
        <taxon>Eukaryota</taxon>
        <taxon>Viridiplantae</taxon>
        <taxon>Streptophyta</taxon>
        <taxon>Embryophyta</taxon>
        <taxon>Tracheophyta</taxon>
        <taxon>Spermatophyta</taxon>
        <taxon>Magnoliopsida</taxon>
        <taxon>eudicotyledons</taxon>
        <taxon>Gunneridae</taxon>
        <taxon>Pentapetalae</taxon>
        <taxon>asterids</taxon>
        <taxon>lamiids</taxon>
        <taxon>Lamiales</taxon>
        <taxon>Scrophulariaceae</taxon>
        <taxon>Buddlejeae</taxon>
        <taxon>Buddleja</taxon>
    </lineage>
</organism>
<evidence type="ECO:0000313" key="2">
    <source>
        <dbReference type="Proteomes" id="UP000826271"/>
    </source>
</evidence>
<proteinExistence type="predicted"/>
<dbReference type="EMBL" id="WHWC01000001">
    <property type="protein sequence ID" value="KAG8391748.1"/>
    <property type="molecule type" value="Genomic_DNA"/>
</dbReference>
<keyword evidence="2" id="KW-1185">Reference proteome</keyword>
<dbReference type="PANTHER" id="PTHR33623">
    <property type="entry name" value="OS04G0572500 PROTEIN"/>
    <property type="match status" value="1"/>
</dbReference>
<dbReference type="Proteomes" id="UP000826271">
    <property type="component" value="Unassembled WGS sequence"/>
</dbReference>
<comment type="caution">
    <text evidence="1">The sequence shown here is derived from an EMBL/GenBank/DDBJ whole genome shotgun (WGS) entry which is preliminary data.</text>
</comment>
<protein>
    <recommendedName>
        <fullName evidence="3">DUF4378 domain-containing protein</fullName>
    </recommendedName>
</protein>
<evidence type="ECO:0000313" key="1">
    <source>
        <dbReference type="EMBL" id="KAG8391748.1"/>
    </source>
</evidence>
<dbReference type="PANTHER" id="PTHR33623:SF17">
    <property type="entry name" value="DUF4378 DOMAIN-CONTAINING PROTEIN"/>
    <property type="match status" value="1"/>
</dbReference>
<sequence length="393" mass="45622">MVSIENRPRMLKEFLRDDSLHSCSSSPSSGFTMYPRKKLPCNKSMVQVSSKSTKPSIVLLRSRSKKAISAIHKVINVVKFFQFASVKSPLVLPRSISRKMLKRSYMDKNDDVLGDVSEVKVKVKDILRWKSFRDLVEDKSKPLDLPSSPIRSITTATTTTTSCSKNSSWCDSDFTEEELPRWCGENEEFLGKKCLHKGEWSCEDDDEQQSPISVLDSPFREVEESISPFHPSLANIQKAKCILTTRIQDSKGYTEPKYTRRHSTFTRENRIFEGVEEKAKQLFSHFKESNLSENNNSNKADDDDLILDFFMYELSINGNLHDCEILRIAKSWKNGEYDDYEWEVEEKRDAFVKDMEKGVCWNKFQQEQEEMPKEFEMVMLNELIDEVLVDLIY</sequence>
<evidence type="ECO:0008006" key="3">
    <source>
        <dbReference type="Google" id="ProtNLM"/>
    </source>
</evidence>
<dbReference type="AlphaFoldDB" id="A0AAV6YJJ9"/>
<reference evidence="1" key="1">
    <citation type="submission" date="2019-10" db="EMBL/GenBank/DDBJ databases">
        <authorList>
            <person name="Zhang R."/>
            <person name="Pan Y."/>
            <person name="Wang J."/>
            <person name="Ma R."/>
            <person name="Yu S."/>
        </authorList>
    </citation>
    <scope>NUCLEOTIDE SEQUENCE</scope>
    <source>
        <strain evidence="1">LA-IB0</strain>
        <tissue evidence="1">Leaf</tissue>
    </source>
</reference>
<name>A0AAV6YJJ9_9LAMI</name>